<sequence>MRTRNMNVRITFFQRTGGQNEDGEVLDFERKDLYTCWAEVSKTSIKDFRENATVTKASGLPEHKDTKTFLIRHLPKLPFDNSCFVDFDGNEYQIIAIERDYANKEIDLIKGAMVS</sequence>
<reference evidence="1 2" key="1">
    <citation type="submission" date="2014-05" db="EMBL/GenBank/DDBJ databases">
        <authorList>
            <person name="Daugherty S.C."/>
            <person name="Tallon L.J."/>
            <person name="Sadzewicz L."/>
            <person name="Kilian M."/>
            <person name="Tettelin H."/>
        </authorList>
    </citation>
    <scope>NUCLEOTIDE SEQUENCE [LARGE SCALE GENOMIC DNA]</scope>
    <source>
        <strain evidence="1 2">SK143</strain>
    </source>
</reference>
<dbReference type="AlphaFoldDB" id="A0A081R6L3"/>
<dbReference type="InterPro" id="IPR008767">
    <property type="entry name" value="Phage_SPP1_head-tail_adaptor"/>
</dbReference>
<organism evidence="1 2">
    <name type="scientific">Streptococcus oralis</name>
    <dbReference type="NCBI Taxonomy" id="1303"/>
    <lineage>
        <taxon>Bacteria</taxon>
        <taxon>Bacillati</taxon>
        <taxon>Bacillota</taxon>
        <taxon>Bacilli</taxon>
        <taxon>Lactobacillales</taxon>
        <taxon>Streptococcaceae</taxon>
        <taxon>Streptococcus</taxon>
    </lineage>
</organism>
<comment type="caution">
    <text evidence="1">The sequence shown here is derived from an EMBL/GenBank/DDBJ whole genome shotgun (WGS) entry which is preliminary data.</text>
</comment>
<dbReference type="PATRIC" id="fig|1303.44.peg.848"/>
<dbReference type="InterPro" id="IPR038666">
    <property type="entry name" value="SSP1_head-tail_sf"/>
</dbReference>
<dbReference type="RefSeq" id="WP_042902455.1">
    <property type="nucleotide sequence ID" value="NZ_JPGB01000004.1"/>
</dbReference>
<evidence type="ECO:0000313" key="1">
    <source>
        <dbReference type="EMBL" id="KEQ50836.1"/>
    </source>
</evidence>
<name>A0A081R6L3_STROR</name>
<dbReference type="Pfam" id="PF05521">
    <property type="entry name" value="Phage_HCP"/>
    <property type="match status" value="1"/>
</dbReference>
<proteinExistence type="predicted"/>
<gene>
    <name evidence="1" type="ORF">SK143_0894</name>
</gene>
<evidence type="ECO:0000313" key="2">
    <source>
        <dbReference type="Proteomes" id="UP000028098"/>
    </source>
</evidence>
<dbReference type="EMBL" id="JPGB01000004">
    <property type="protein sequence ID" value="KEQ50836.1"/>
    <property type="molecule type" value="Genomic_DNA"/>
</dbReference>
<accession>A0A081R6L3</accession>
<protein>
    <submittedName>
        <fullName evidence="1">Phage head-tail joining family protein</fullName>
    </submittedName>
</protein>
<dbReference type="Gene3D" id="2.40.10.270">
    <property type="entry name" value="Bacteriophage SPP1 head-tail adaptor protein"/>
    <property type="match status" value="1"/>
</dbReference>
<dbReference type="Proteomes" id="UP000028098">
    <property type="component" value="Unassembled WGS sequence"/>
</dbReference>